<dbReference type="Proteomes" id="UP000038010">
    <property type="component" value="Unassembled WGS sequence"/>
</dbReference>
<evidence type="ECO:0000256" key="1">
    <source>
        <dbReference type="SAM" id="MobiDB-lite"/>
    </source>
</evidence>
<dbReference type="EMBL" id="LFJN01000021">
    <property type="protein sequence ID" value="KPI37907.1"/>
    <property type="molecule type" value="Genomic_DNA"/>
</dbReference>
<protein>
    <submittedName>
        <fullName evidence="2">Uncharacterized protein</fullName>
    </submittedName>
</protein>
<evidence type="ECO:0000313" key="3">
    <source>
        <dbReference type="Proteomes" id="UP000038010"/>
    </source>
</evidence>
<sequence>MATPERTTLDTTAIDTIEVNSRSLAHRTSFARFARAFRDLRTVAPDLHISVNIQQRAMSELNDAAFRGASWFRLRRLTSLGSGSGQKLIRNARDNADFKELMNDTIQLQTAFREERNAATEEASSTTGTDRSSAMEIEEDNLGETSEYQSITDGKGQEVHSSRDSGVRGGSLARRTVVPDNTDLPQQLVPLETSAMDQIVSIIGRLSVSTVPQTNRAPSACFVAEFEKLRSLAFYSGLSEDVRGRARKELRYFVARDYEWEAYSEARDVIVFKAFLNNTYHMAVATIKEERVKHDVTSTVPMTPNVILMEFAIAMEFCVSISDVEERSLLMSPGMFSDRPHYKVVEELYSAEEWAGVNAPPTFTNLVDDESTYGMSE</sequence>
<comment type="caution">
    <text evidence="2">The sequence shown here is derived from an EMBL/GenBank/DDBJ whole genome shotgun (WGS) entry which is preliminary data.</text>
</comment>
<gene>
    <name evidence="2" type="ORF">AB675_3012</name>
</gene>
<feature type="compositionally biased region" description="Polar residues" evidence="1">
    <location>
        <begin position="143"/>
        <end position="152"/>
    </location>
</feature>
<feature type="compositionally biased region" description="Basic and acidic residues" evidence="1">
    <location>
        <begin position="155"/>
        <end position="166"/>
    </location>
</feature>
<evidence type="ECO:0000313" key="2">
    <source>
        <dbReference type="EMBL" id="KPI37907.1"/>
    </source>
</evidence>
<dbReference type="RefSeq" id="XP_017997870.1">
    <property type="nucleotide sequence ID" value="XM_018143031.1"/>
</dbReference>
<organism evidence="2 3">
    <name type="scientific">Cyphellophora attinorum</name>
    <dbReference type="NCBI Taxonomy" id="1664694"/>
    <lineage>
        <taxon>Eukaryota</taxon>
        <taxon>Fungi</taxon>
        <taxon>Dikarya</taxon>
        <taxon>Ascomycota</taxon>
        <taxon>Pezizomycotina</taxon>
        <taxon>Eurotiomycetes</taxon>
        <taxon>Chaetothyriomycetidae</taxon>
        <taxon>Chaetothyriales</taxon>
        <taxon>Cyphellophoraceae</taxon>
        <taxon>Cyphellophora</taxon>
    </lineage>
</organism>
<dbReference type="VEuPathDB" id="FungiDB:AB675_3012"/>
<reference evidence="2 3" key="1">
    <citation type="submission" date="2015-06" db="EMBL/GenBank/DDBJ databases">
        <title>Draft genome of the ant-associated black yeast Phialophora attae CBS 131958.</title>
        <authorList>
            <person name="Moreno L.F."/>
            <person name="Stielow B.J."/>
            <person name="de Hoog S."/>
            <person name="Vicente V.A."/>
            <person name="Weiss V.A."/>
            <person name="de Vries M."/>
            <person name="Cruz L.M."/>
            <person name="Souza E.M."/>
        </authorList>
    </citation>
    <scope>NUCLEOTIDE SEQUENCE [LARGE SCALE GENOMIC DNA]</scope>
    <source>
        <strain evidence="2 3">CBS 131958</strain>
    </source>
</reference>
<feature type="region of interest" description="Disordered" evidence="1">
    <location>
        <begin position="114"/>
        <end position="179"/>
    </location>
</feature>
<keyword evidence="3" id="KW-1185">Reference proteome</keyword>
<dbReference type="AlphaFoldDB" id="A0A0N1NZ13"/>
<proteinExistence type="predicted"/>
<accession>A0A0N1NZ13</accession>
<dbReference type="GeneID" id="28734911"/>
<name>A0A0N1NZ13_9EURO</name>